<dbReference type="GO" id="GO:0022857">
    <property type="term" value="F:transmembrane transporter activity"/>
    <property type="evidence" value="ECO:0007669"/>
    <property type="project" value="InterPro"/>
</dbReference>
<feature type="transmembrane region" description="Helical" evidence="3">
    <location>
        <begin position="113"/>
        <end position="137"/>
    </location>
</feature>
<dbReference type="Gene3D" id="1.25.10.10">
    <property type="entry name" value="Leucine-rich Repeat Variant"/>
    <property type="match status" value="2"/>
</dbReference>
<reference evidence="5" key="1">
    <citation type="submission" date="2020-09" db="EMBL/GenBank/DDBJ databases">
        <title>A novel bacterium of genus Paenibacillus, isolated from South China Sea.</title>
        <authorList>
            <person name="Huang H."/>
            <person name="Mo K."/>
            <person name="Hu Y."/>
        </authorList>
    </citation>
    <scope>NUCLEOTIDE SEQUENCE</scope>
    <source>
        <strain evidence="5">IB182496</strain>
    </source>
</reference>
<dbReference type="InterPro" id="IPR050503">
    <property type="entry name" value="cAMP-dep_PK_reg_su-like"/>
</dbReference>
<feature type="transmembrane region" description="Helical" evidence="3">
    <location>
        <begin position="149"/>
        <end position="168"/>
    </location>
</feature>
<feature type="domain" description="Cyclic nucleotide-binding" evidence="4">
    <location>
        <begin position="878"/>
        <end position="982"/>
    </location>
</feature>
<feature type="transmembrane region" description="Helical" evidence="3">
    <location>
        <begin position="20"/>
        <end position="39"/>
    </location>
</feature>
<dbReference type="PANTHER" id="PTHR11635:SF152">
    <property type="entry name" value="CAMP-DEPENDENT PROTEIN KINASE TYPE I REGULATORY SUBUNIT-RELATED"/>
    <property type="match status" value="1"/>
</dbReference>
<evidence type="ECO:0000256" key="1">
    <source>
        <dbReference type="ARBA" id="ARBA00004651"/>
    </source>
</evidence>
<comment type="subcellular location">
    <subcellularLocation>
        <location evidence="1">Cell membrane</location>
        <topology evidence="1">Multi-pass membrane protein</topology>
    </subcellularLocation>
</comment>
<dbReference type="SUPFAM" id="SSF51206">
    <property type="entry name" value="cAMP-binding domain-like"/>
    <property type="match status" value="1"/>
</dbReference>
<keyword evidence="3" id="KW-1133">Transmembrane helix</keyword>
<feature type="transmembrane region" description="Helical" evidence="3">
    <location>
        <begin position="328"/>
        <end position="348"/>
    </location>
</feature>
<dbReference type="EMBL" id="JACXIZ010000047">
    <property type="protein sequence ID" value="MBD2847893.1"/>
    <property type="molecule type" value="Genomic_DNA"/>
</dbReference>
<evidence type="ECO:0000313" key="5">
    <source>
        <dbReference type="EMBL" id="MBD2847893.1"/>
    </source>
</evidence>
<keyword evidence="6" id="KW-1185">Reference proteome</keyword>
<dbReference type="SUPFAM" id="SSF48371">
    <property type="entry name" value="ARM repeat"/>
    <property type="match status" value="1"/>
</dbReference>
<dbReference type="RefSeq" id="WP_190920998.1">
    <property type="nucleotide sequence ID" value="NZ_JACXIZ010000047.1"/>
</dbReference>
<feature type="transmembrane region" description="Helical" evidence="3">
    <location>
        <begin position="174"/>
        <end position="193"/>
    </location>
</feature>
<sequence>MEFLLRLLNIRSEDRRKLVLMAPVFFLCGIAELMTYNGFMTLFNQRFGSEFLPYVYAAEAVILPLEAWFMSWLTGRLSKPALMRTLYGIMVGLVVLNAVVLAALLAADADVRWYYPFLFLTSSFVVRQQTILLWSLAVDLCPTQQAKRLMPMFVSAATLGGIVSGLLVQAVNKLLGADFVYILAPLFLLAGMINYRKAIVRYLVPLTLRDDKRAAEAPQVLRSSDYFKQSLRSPFLLCAIGLMTLMPALYFLMEYQFLTISHRYFATEEQFGAFFGLITTLLFTAAFLLQMISGRLMARLGASNVLVAIAGVFVLCFLGLALAFDTSLLLYAVSGGYMFVYLLLYYFAEPSYQLFFKIMPIESRDGFRYVAQGIAASAGIALGAGLQFLHTGFGLPLQPLAIVGTLAAVALIGLAWTERQLYVRELIRGVQHMRSAGMELAASFEGFFHHAKTLAAVRGLLRHPNDYAREVALDIIRRTQDERFLPQLLDLVDDRSARIRIAALRAMRLDLADLPAMVKVASYLEDPDYEVRAEGVRLLARAVHMKHQAFYFIRLKLLDPHPMVVAEAVKGLYALESEQSYEACYEVIQRLLGEGGEGAVYMIEAIAELDMYSFLPDVEPLLQAEQPSVKTAAIRCLGKLGHHAAIGGMLTLLPTSDPEVHASVTEAFGQMGEQAVEPLRQALFYAHPKVWNTAMTALARLLDEQGCQAHLVPECVQRLDQLHGERGMAAALAYRDWADLAELTELRLGEIRALVLGGVWAVMSRLSDEQVIAALRQAIEDADEETRENGLEILSEGTGDRRLSAALLATLQKLEQPIRVASEAEATERIQQGGQSTDHWLCALAFSAYQRMENKTMQDELQLFGMLDKVVFLKQVSFFSDLSIEELGLIAGIAEEETHADQAELLRKGEVSPAMYVIISGNVELSSRSTSGVEGTIGVLGPREVFGETSALDSSPSNVTAVALLGEVRMLALNGEEVSRLIRLHPEIGIGLLRASFARVRQLEQMIMRIGE</sequence>
<dbReference type="Pfam" id="PF00027">
    <property type="entry name" value="cNMP_binding"/>
    <property type="match status" value="1"/>
</dbReference>
<keyword evidence="3" id="KW-0472">Membrane</keyword>
<evidence type="ECO:0000259" key="4">
    <source>
        <dbReference type="PROSITE" id="PS50042"/>
    </source>
</evidence>
<dbReference type="InterPro" id="IPR004155">
    <property type="entry name" value="PBS_lyase_HEAT"/>
</dbReference>
<dbReference type="GO" id="GO:0005829">
    <property type="term" value="C:cytosol"/>
    <property type="evidence" value="ECO:0007669"/>
    <property type="project" value="TreeGrafter"/>
</dbReference>
<dbReference type="InterPro" id="IPR014710">
    <property type="entry name" value="RmlC-like_jellyroll"/>
</dbReference>
<dbReference type="CDD" id="cd00038">
    <property type="entry name" value="CAP_ED"/>
    <property type="match status" value="1"/>
</dbReference>
<feature type="transmembrane region" description="Helical" evidence="3">
    <location>
        <begin position="85"/>
        <end position="107"/>
    </location>
</feature>
<feature type="transmembrane region" description="Helical" evidence="3">
    <location>
        <begin position="235"/>
        <end position="253"/>
    </location>
</feature>
<dbReference type="Gene3D" id="1.20.1250.20">
    <property type="entry name" value="MFS general substrate transporter like domains"/>
    <property type="match status" value="2"/>
</dbReference>
<dbReference type="CDD" id="cd06174">
    <property type="entry name" value="MFS"/>
    <property type="match status" value="1"/>
</dbReference>
<dbReference type="SMART" id="SM00100">
    <property type="entry name" value="cNMP"/>
    <property type="match status" value="1"/>
</dbReference>
<dbReference type="InterPro" id="IPR011989">
    <property type="entry name" value="ARM-like"/>
</dbReference>
<dbReference type="SUPFAM" id="SSF103473">
    <property type="entry name" value="MFS general substrate transporter"/>
    <property type="match status" value="1"/>
</dbReference>
<dbReference type="InterPro" id="IPR000595">
    <property type="entry name" value="cNMP-bd_dom"/>
</dbReference>
<dbReference type="Gene3D" id="2.60.120.10">
    <property type="entry name" value="Jelly Rolls"/>
    <property type="match status" value="1"/>
</dbReference>
<evidence type="ECO:0000313" key="6">
    <source>
        <dbReference type="Proteomes" id="UP000621560"/>
    </source>
</evidence>
<feature type="transmembrane region" description="Helical" evidence="3">
    <location>
        <begin position="304"/>
        <end position="322"/>
    </location>
</feature>
<evidence type="ECO:0000256" key="2">
    <source>
        <dbReference type="ARBA" id="ARBA00023159"/>
    </source>
</evidence>
<gene>
    <name evidence="5" type="ORF">IDH44_22080</name>
</gene>
<dbReference type="InterPro" id="IPR018490">
    <property type="entry name" value="cNMP-bd_dom_sf"/>
</dbReference>
<organism evidence="5 6">
    <name type="scientific">Paenibacillus sabuli</name>
    <dbReference type="NCBI Taxonomy" id="2772509"/>
    <lineage>
        <taxon>Bacteria</taxon>
        <taxon>Bacillati</taxon>
        <taxon>Bacillota</taxon>
        <taxon>Bacilli</taxon>
        <taxon>Bacillales</taxon>
        <taxon>Paenibacillaceae</taxon>
        <taxon>Paenibacillus</taxon>
    </lineage>
</organism>
<name>A0A927GTR4_9BACL</name>
<dbReference type="InterPro" id="IPR016024">
    <property type="entry name" value="ARM-type_fold"/>
</dbReference>
<dbReference type="PROSITE" id="PS50042">
    <property type="entry name" value="CNMP_BINDING_3"/>
    <property type="match status" value="1"/>
</dbReference>
<dbReference type="GO" id="GO:0005952">
    <property type="term" value="C:cAMP-dependent protein kinase complex"/>
    <property type="evidence" value="ECO:0007669"/>
    <property type="project" value="InterPro"/>
</dbReference>
<dbReference type="PANTHER" id="PTHR11635">
    <property type="entry name" value="CAMP-DEPENDENT PROTEIN KINASE REGULATORY CHAIN"/>
    <property type="match status" value="1"/>
</dbReference>
<dbReference type="SMART" id="SM00567">
    <property type="entry name" value="EZ_HEAT"/>
    <property type="match status" value="4"/>
</dbReference>
<feature type="transmembrane region" description="Helical" evidence="3">
    <location>
        <begin position="51"/>
        <end position="73"/>
    </location>
</feature>
<dbReference type="GO" id="GO:0005886">
    <property type="term" value="C:plasma membrane"/>
    <property type="evidence" value="ECO:0007669"/>
    <property type="project" value="UniProtKB-SubCell"/>
</dbReference>
<feature type="transmembrane region" description="Helical" evidence="3">
    <location>
        <begin position="369"/>
        <end position="389"/>
    </location>
</feature>
<evidence type="ECO:0000256" key="3">
    <source>
        <dbReference type="SAM" id="Phobius"/>
    </source>
</evidence>
<dbReference type="Proteomes" id="UP000621560">
    <property type="component" value="Unassembled WGS sequence"/>
</dbReference>
<dbReference type="InterPro" id="IPR011701">
    <property type="entry name" value="MFS"/>
</dbReference>
<accession>A0A927GTR4</accession>
<keyword evidence="3" id="KW-0812">Transmembrane</keyword>
<dbReference type="InterPro" id="IPR036259">
    <property type="entry name" value="MFS_trans_sf"/>
</dbReference>
<dbReference type="Pfam" id="PF07690">
    <property type="entry name" value="MFS_1"/>
    <property type="match status" value="1"/>
</dbReference>
<protein>
    <submittedName>
        <fullName evidence="5">Cyclic nucleotide-binding domain-containing protein</fullName>
    </submittedName>
</protein>
<keyword evidence="2" id="KW-0010">Activator</keyword>
<dbReference type="AlphaFoldDB" id="A0A927GTR4"/>
<feature type="transmembrane region" description="Helical" evidence="3">
    <location>
        <begin position="273"/>
        <end position="292"/>
    </location>
</feature>
<comment type="caution">
    <text evidence="5">The sequence shown here is derived from an EMBL/GenBank/DDBJ whole genome shotgun (WGS) entry which is preliminary data.</text>
</comment>
<proteinExistence type="predicted"/>